<evidence type="ECO:0000313" key="10">
    <source>
        <dbReference type="Proteomes" id="UP000014500"/>
    </source>
</evidence>
<evidence type="ECO:0000256" key="6">
    <source>
        <dbReference type="SAM" id="MobiDB-lite"/>
    </source>
</evidence>
<proteinExistence type="predicted"/>
<dbReference type="Gene3D" id="2.20.100.10">
    <property type="entry name" value="Thrombospondin type-1 (TSP1) repeat"/>
    <property type="match status" value="1"/>
</dbReference>
<evidence type="ECO:0000256" key="3">
    <source>
        <dbReference type="ARBA" id="ARBA00022729"/>
    </source>
</evidence>
<dbReference type="Proteomes" id="UP000014500">
    <property type="component" value="Unassembled WGS sequence"/>
</dbReference>
<dbReference type="InterPro" id="IPR051514">
    <property type="entry name" value="R-spondin"/>
</dbReference>
<dbReference type="PhylomeDB" id="T1JBV6"/>
<name>T1JBV6_STRMM</name>
<evidence type="ECO:0000259" key="8">
    <source>
        <dbReference type="Pfam" id="PF15913"/>
    </source>
</evidence>
<dbReference type="GO" id="GO:0005576">
    <property type="term" value="C:extracellular region"/>
    <property type="evidence" value="ECO:0007669"/>
    <property type="project" value="UniProtKB-SubCell"/>
</dbReference>
<dbReference type="InterPro" id="IPR006212">
    <property type="entry name" value="Furin_repeat"/>
</dbReference>
<feature type="domain" description="R-spondin Fu-CRD" evidence="8">
    <location>
        <begin position="34"/>
        <end position="132"/>
    </location>
</feature>
<keyword evidence="3 7" id="KW-0732">Signal</keyword>
<keyword evidence="10" id="KW-1185">Reference proteome</keyword>
<evidence type="ECO:0000256" key="4">
    <source>
        <dbReference type="ARBA" id="ARBA00023157"/>
    </source>
</evidence>
<evidence type="ECO:0000256" key="2">
    <source>
        <dbReference type="ARBA" id="ARBA00022525"/>
    </source>
</evidence>
<dbReference type="SMART" id="SM00261">
    <property type="entry name" value="FU"/>
    <property type="match status" value="2"/>
</dbReference>
<dbReference type="SUPFAM" id="SSF82895">
    <property type="entry name" value="TSP-1 type 1 repeat"/>
    <property type="match status" value="1"/>
</dbReference>
<dbReference type="HOGENOM" id="CLU_064219_1_0_1"/>
<evidence type="ECO:0000256" key="7">
    <source>
        <dbReference type="SAM" id="SignalP"/>
    </source>
</evidence>
<dbReference type="PANTHER" id="PTHR46987">
    <property type="entry name" value="NEUROHYPOPHYSIAL HORMONES, N-TERMINAL DOMAIN CONTAINING PROTEIN"/>
    <property type="match status" value="1"/>
</dbReference>
<dbReference type="Gene3D" id="2.10.220.10">
    <property type="entry name" value="Hormone Receptor, Insulin-like Growth Factor Receptor 1, Chain A, domain 2"/>
    <property type="match status" value="1"/>
</dbReference>
<evidence type="ECO:0000256" key="5">
    <source>
        <dbReference type="ARBA" id="ARBA00023180"/>
    </source>
</evidence>
<evidence type="ECO:0000256" key="1">
    <source>
        <dbReference type="ARBA" id="ARBA00004613"/>
    </source>
</evidence>
<dbReference type="InterPro" id="IPR043601">
    <property type="entry name" value="Rspo_Fu-CRD_dom"/>
</dbReference>
<dbReference type="AlphaFoldDB" id="T1JBV6"/>
<evidence type="ECO:0000313" key="9">
    <source>
        <dbReference type="EnsemblMetazoa" id="SMAR011261-PA"/>
    </source>
</evidence>
<feature type="signal peptide" evidence="7">
    <location>
        <begin position="1"/>
        <end position="18"/>
    </location>
</feature>
<dbReference type="eggNOG" id="KOG3525">
    <property type="taxonomic scope" value="Eukaryota"/>
</dbReference>
<dbReference type="EMBL" id="JH432022">
    <property type="status" value="NOT_ANNOTATED_CDS"/>
    <property type="molecule type" value="Genomic_DNA"/>
</dbReference>
<organism evidence="9 10">
    <name type="scientific">Strigamia maritima</name>
    <name type="common">European centipede</name>
    <name type="synonym">Geophilus maritimus</name>
    <dbReference type="NCBI Taxonomy" id="126957"/>
    <lineage>
        <taxon>Eukaryota</taxon>
        <taxon>Metazoa</taxon>
        <taxon>Ecdysozoa</taxon>
        <taxon>Arthropoda</taxon>
        <taxon>Myriapoda</taxon>
        <taxon>Chilopoda</taxon>
        <taxon>Pleurostigmophora</taxon>
        <taxon>Geophilomorpha</taxon>
        <taxon>Linotaeniidae</taxon>
        <taxon>Strigamia</taxon>
    </lineage>
</organism>
<dbReference type="EnsemblMetazoa" id="SMAR011261-RA">
    <property type="protein sequence ID" value="SMAR011261-PA"/>
    <property type="gene ID" value="SMAR011261"/>
</dbReference>
<keyword evidence="2" id="KW-0964">Secreted</keyword>
<accession>T1JBV6</accession>
<keyword evidence="5" id="KW-0325">Glycoprotein</keyword>
<comment type="subcellular location">
    <subcellularLocation>
        <location evidence="1">Secreted</location>
    </subcellularLocation>
</comment>
<protein>
    <recommendedName>
        <fullName evidence="8">R-spondin Fu-CRD domain-containing protein</fullName>
    </recommendedName>
</protein>
<keyword evidence="4" id="KW-1015">Disulfide bond</keyword>
<dbReference type="InterPro" id="IPR036383">
    <property type="entry name" value="TSP1_rpt_sf"/>
</dbReference>
<feature type="region of interest" description="Disordered" evidence="6">
    <location>
        <begin position="208"/>
        <end position="235"/>
    </location>
</feature>
<reference evidence="9" key="2">
    <citation type="submission" date="2015-02" db="UniProtKB">
        <authorList>
            <consortium name="EnsemblMetazoa"/>
        </authorList>
    </citation>
    <scope>IDENTIFICATION</scope>
</reference>
<dbReference type="STRING" id="126957.T1JBV6"/>
<reference evidence="10" key="1">
    <citation type="submission" date="2011-05" db="EMBL/GenBank/DDBJ databases">
        <authorList>
            <person name="Richards S.R."/>
            <person name="Qu J."/>
            <person name="Jiang H."/>
            <person name="Jhangiani S.N."/>
            <person name="Agravi P."/>
            <person name="Goodspeed R."/>
            <person name="Gross S."/>
            <person name="Mandapat C."/>
            <person name="Jackson L."/>
            <person name="Mathew T."/>
            <person name="Pu L."/>
            <person name="Thornton R."/>
            <person name="Saada N."/>
            <person name="Wilczek-Boney K.B."/>
            <person name="Lee S."/>
            <person name="Kovar C."/>
            <person name="Wu Y."/>
            <person name="Scherer S.E."/>
            <person name="Worley K.C."/>
            <person name="Muzny D.M."/>
            <person name="Gibbs R."/>
        </authorList>
    </citation>
    <scope>NUCLEOTIDE SEQUENCE</scope>
    <source>
        <strain evidence="10">Brora</strain>
    </source>
</reference>
<dbReference type="PANTHER" id="PTHR46987:SF7">
    <property type="entry name" value="TNFR-CYS DOMAIN-CONTAINING PROTEIN"/>
    <property type="match status" value="1"/>
</dbReference>
<dbReference type="OMA" id="CMTSCPL"/>
<feature type="compositionally biased region" description="Basic residues" evidence="6">
    <location>
        <begin position="211"/>
        <end position="234"/>
    </location>
</feature>
<dbReference type="Pfam" id="PF15913">
    <property type="entry name" value="Furin-like_2"/>
    <property type="match status" value="1"/>
</dbReference>
<feature type="chain" id="PRO_5004579473" description="R-spondin Fu-CRD domain-containing protein" evidence="7">
    <location>
        <begin position="19"/>
        <end position="253"/>
    </location>
</feature>
<dbReference type="SUPFAM" id="SSF57184">
    <property type="entry name" value="Growth factor receptor domain"/>
    <property type="match status" value="1"/>
</dbReference>
<sequence>MHRLHLTLYLTMVIAGLALDGREKRTLYGNQCPRGCRICSPANGCVRCKSRFFLLLRRTHMRQIGVCVLSCPLHHYGTGNRGFNYCTKCKIEKCDICFNKNYCTRCVDNYVEHRGQCINQCPEGTSSQNETSQKCLPKVDCGIDEWSPWGVCAKKGRTCGFKYGFQSRVRAIKLPSSSAGRCPPITDNRRCRMIHRFCPEIISNESELGNKRKNRNRKRKNDGKRQWKRKKKLRQRNETLVAKVSNRLNDLLI</sequence>
<dbReference type="InterPro" id="IPR009030">
    <property type="entry name" value="Growth_fac_rcpt_cys_sf"/>
</dbReference>